<accession>A0ABT6D7Q8</accession>
<evidence type="ECO:0000313" key="7">
    <source>
        <dbReference type="Proteomes" id="UP001152867"/>
    </source>
</evidence>
<protein>
    <submittedName>
        <fullName evidence="6">MBG domain-containing protein</fullName>
    </submittedName>
</protein>
<dbReference type="Pfam" id="PF18676">
    <property type="entry name" value="MBG_2"/>
    <property type="match status" value="2"/>
</dbReference>
<evidence type="ECO:0000313" key="6">
    <source>
        <dbReference type="EMBL" id="MDF9913174.1"/>
    </source>
</evidence>
<dbReference type="RefSeq" id="WP_178942038.1">
    <property type="nucleotide sequence ID" value="NZ_JAIWJG010000002.1"/>
</dbReference>
<keyword evidence="3" id="KW-0812">Transmembrane</keyword>
<keyword evidence="7" id="KW-1185">Reference proteome</keyword>
<organism evidence="6 7">
    <name type="scientific">Furfurilactobacillus milii</name>
    <dbReference type="NCBI Taxonomy" id="2888272"/>
    <lineage>
        <taxon>Bacteria</taxon>
        <taxon>Bacillati</taxon>
        <taxon>Bacillota</taxon>
        <taxon>Bacilli</taxon>
        <taxon>Lactobacillales</taxon>
        <taxon>Lactobacillaceae</taxon>
        <taxon>Furfurilactobacillus</taxon>
    </lineage>
</organism>
<feature type="domain" description="MBG" evidence="4">
    <location>
        <begin position="713"/>
        <end position="797"/>
    </location>
</feature>
<evidence type="ECO:0000256" key="1">
    <source>
        <dbReference type="ARBA" id="ARBA00022729"/>
    </source>
</evidence>
<keyword evidence="1" id="KW-0732">Signal</keyword>
<keyword evidence="3" id="KW-0472">Membrane</keyword>
<dbReference type="InterPro" id="IPR041277">
    <property type="entry name" value="MBG_Lactobacillales"/>
</dbReference>
<feature type="domain" description="MBG" evidence="5">
    <location>
        <begin position="971"/>
        <end position="1042"/>
    </location>
</feature>
<feature type="transmembrane region" description="Helical" evidence="3">
    <location>
        <begin position="1120"/>
        <end position="1138"/>
    </location>
</feature>
<dbReference type="Gene3D" id="3.10.430.110">
    <property type="match status" value="3"/>
</dbReference>
<dbReference type="EMBL" id="JANDJP010000002">
    <property type="protein sequence ID" value="MDF9913174.1"/>
    <property type="molecule type" value="Genomic_DNA"/>
</dbReference>
<feature type="domain" description="MBG" evidence="4">
    <location>
        <begin position="333"/>
        <end position="420"/>
    </location>
</feature>
<keyword evidence="3" id="KW-1133">Transmembrane helix</keyword>
<feature type="compositionally biased region" description="Polar residues" evidence="2">
    <location>
        <begin position="161"/>
        <end position="189"/>
    </location>
</feature>
<evidence type="ECO:0000256" key="2">
    <source>
        <dbReference type="SAM" id="MobiDB-lite"/>
    </source>
</evidence>
<feature type="domain" description="MBG" evidence="5">
    <location>
        <begin position="800"/>
        <end position="871"/>
    </location>
</feature>
<feature type="domain" description="MBG" evidence="4">
    <location>
        <begin position="881"/>
        <end position="968"/>
    </location>
</feature>
<proteinExistence type="predicted"/>
<dbReference type="Proteomes" id="UP001152867">
    <property type="component" value="Unassembled WGS sequence"/>
</dbReference>
<dbReference type="InterPro" id="IPR041286">
    <property type="entry name" value="MBG_2"/>
</dbReference>
<dbReference type="Pfam" id="PF19258">
    <property type="entry name" value="KxYKxGKxW_sig"/>
    <property type="match status" value="1"/>
</dbReference>
<name>A0ABT6D7Q8_9LACO</name>
<dbReference type="NCBIfam" id="TIGR03715">
    <property type="entry name" value="KxYKxGKxW"/>
    <property type="match status" value="1"/>
</dbReference>
<feature type="transmembrane region" description="Helical" evidence="3">
    <location>
        <begin position="21"/>
        <end position="39"/>
    </location>
</feature>
<dbReference type="InterPro" id="IPR022263">
    <property type="entry name" value="KxYKxGKxW"/>
</dbReference>
<feature type="compositionally biased region" description="Polar residues" evidence="2">
    <location>
        <begin position="53"/>
        <end position="82"/>
    </location>
</feature>
<feature type="region of interest" description="Disordered" evidence="2">
    <location>
        <begin position="53"/>
        <end position="116"/>
    </location>
</feature>
<evidence type="ECO:0000256" key="3">
    <source>
        <dbReference type="SAM" id="Phobius"/>
    </source>
</evidence>
<comment type="caution">
    <text evidence="6">The sequence shown here is derived from an EMBL/GenBank/DDBJ whole genome shotgun (WGS) entry which is preliminary data.</text>
</comment>
<feature type="compositionally biased region" description="Low complexity" evidence="2">
    <location>
        <begin position="83"/>
        <end position="105"/>
    </location>
</feature>
<feature type="region of interest" description="Disordered" evidence="2">
    <location>
        <begin position="152"/>
        <end position="190"/>
    </location>
</feature>
<sequence length="1147" mass="120947">MQKSKIEGQNFKEHYRMYKAGKVWLFSGIITFGVSVGLFNGEVVRADTLPSTTVQKSDVGSTNTTQNSADRVVLGTSNSSTGTVQSVTASSNTTQQASTANSSNTPSKNADISESIGKLGNGSFGSGVGTTSASTESVQSAMATSSEAIQSVASSSDVSSIKDTNTNKTSSTQNFIDTNEPQPANANVNSDERDANVADSVVSSQVAISNAKSQASPIKIDSQASIESAAQLASSIVMADKAPTKENTDVSSNAVQTIDQQKNVPNVERLKMQLPDNSLITYDGLNSLNVTLPNGVIQGQINAAKQVLENSGISNLQLSVKDGILDYPDNETIKVILGNASKKYDNNSGTDDLVKVSVTPTELMYMPDLTEDDFTGVTSQDVGTYPIRLSEQGLQKLQSANPSQTITANNIKAGTFTITPLNITVTVSNTMLKVYDGTTKITLDNLIDAGVDSFTQPAADAVGSATIGFPKAGEFASLNGAREWISITHEPDVLMNDSDMSFKMPNTDMSSLFFQFLKEHPDINGVSKSDLEKMVADPVYGPKTRKQIMDFLAQFDFSGFTNPNVGTQKPSGLLAGVLSKDGTPIFSSVGYAPVNMTLAAQESFRKSNPNYNVTSFKAGQMAILPVPVTITAPTVSKMYDGKPYTGKFDATVDGKPAAGTPLNFTVEDVPTNVNVGKYTTNVTAKSDDNLNYTVTTKTGSVTITPNTESKIELMSASKVYDGDSKTDPTIYGVKLSEGLLAPTWTASDFDLSGMTSQNVGQYPVKLSATGLAKLQAVNPNYTITTANLTNTTLTITKAPVTIKANDSSKVVGQTDPKLTSSVTGQPAAGVQLTYQMSRNAGEAVGTYPITITMVTTDNANYDVTVISGTFSISSIPTKELSATVGKIEKTYDGTLNFSALPTVTITDTTGVKNLTLDHNDFDWTNVKPEVGQYTVTLSASGIAKILAANPGTSLTEANVTAGTVLINKAPVTVTAIDNNKVAGQTDPKLTVTVTGQPATGVQPTYQLSRTVGEEAGTYPITVLANATDNPNYDITVVNGTFTITPIPGKVLSATVGKIEKTYACTPFADAATSSSATITKTPTILNISSKAGNQVDSYSRKGKEANQNKLPHTGESGVPLAAWMMLLVGWLTSVASITSRLKKKRDN</sequence>
<dbReference type="Pfam" id="PF17883">
    <property type="entry name" value="MBG"/>
    <property type="match status" value="3"/>
</dbReference>
<evidence type="ECO:0000259" key="5">
    <source>
        <dbReference type="Pfam" id="PF18676"/>
    </source>
</evidence>
<gene>
    <name evidence="6" type="ORF">NNA32_02815</name>
</gene>
<reference evidence="6" key="1">
    <citation type="submission" date="2022-06" db="EMBL/GenBank/DDBJ databases">
        <title>Antifungal cultures and metabolites of lactic acid bacteria for use in dairy fermentations.</title>
        <authorList>
            <person name="Zhao Z."/>
            <person name="Gaenzle M."/>
        </authorList>
    </citation>
    <scope>NUCLEOTIDE SEQUENCE</scope>
    <source>
        <strain evidence="6">FUA3126</strain>
    </source>
</reference>
<dbReference type="Gene3D" id="2.60.120.1050">
    <property type="match status" value="1"/>
</dbReference>
<evidence type="ECO:0000259" key="4">
    <source>
        <dbReference type="Pfam" id="PF17883"/>
    </source>
</evidence>